<feature type="signal peptide" evidence="2">
    <location>
        <begin position="1"/>
        <end position="20"/>
    </location>
</feature>
<name>A0A4R6XXH3_9GAMM</name>
<feature type="chain" id="PRO_5020941984" evidence="2">
    <location>
        <begin position="21"/>
        <end position="647"/>
    </location>
</feature>
<gene>
    <name evidence="4" type="ORF">C8D91_0159</name>
</gene>
<keyword evidence="4" id="KW-0031">Aminopeptidase</keyword>
<dbReference type="SUPFAM" id="SSF82171">
    <property type="entry name" value="DPP6 N-terminal domain-like"/>
    <property type="match status" value="1"/>
</dbReference>
<keyword evidence="5" id="KW-1185">Reference proteome</keyword>
<dbReference type="Gene3D" id="3.40.50.1820">
    <property type="entry name" value="alpha/beta hydrolase"/>
    <property type="match status" value="1"/>
</dbReference>
<evidence type="ECO:0000259" key="3">
    <source>
        <dbReference type="Pfam" id="PF00326"/>
    </source>
</evidence>
<keyword evidence="2" id="KW-0732">Signal</keyword>
<dbReference type="EMBL" id="SNZB01000001">
    <property type="protein sequence ID" value="TDR23299.1"/>
    <property type="molecule type" value="Genomic_DNA"/>
</dbReference>
<protein>
    <submittedName>
        <fullName evidence="4">Dipeptidyl aminopeptidase/acylaminoacyl peptidase</fullName>
    </submittedName>
</protein>
<dbReference type="GO" id="GO:0006508">
    <property type="term" value="P:proteolysis"/>
    <property type="evidence" value="ECO:0007669"/>
    <property type="project" value="InterPro"/>
</dbReference>
<evidence type="ECO:0000256" key="2">
    <source>
        <dbReference type="SAM" id="SignalP"/>
    </source>
</evidence>
<feature type="domain" description="Peptidase S9 prolyl oligopeptidase catalytic" evidence="3">
    <location>
        <begin position="435"/>
        <end position="645"/>
    </location>
</feature>
<dbReference type="InterPro" id="IPR001375">
    <property type="entry name" value="Peptidase_S9_cat"/>
</dbReference>
<dbReference type="RefSeq" id="WP_099018051.1">
    <property type="nucleotide sequence ID" value="NZ_NIHB01000001.1"/>
</dbReference>
<dbReference type="Pfam" id="PF00326">
    <property type="entry name" value="Peptidase_S9"/>
    <property type="match status" value="1"/>
</dbReference>
<dbReference type="Proteomes" id="UP000295724">
    <property type="component" value="Unassembled WGS sequence"/>
</dbReference>
<comment type="caution">
    <text evidence="4">The sequence shown here is derived from an EMBL/GenBank/DDBJ whole genome shotgun (WGS) entry which is preliminary data.</text>
</comment>
<dbReference type="AlphaFoldDB" id="A0A4R6XXH3"/>
<dbReference type="GO" id="GO:0004177">
    <property type="term" value="F:aminopeptidase activity"/>
    <property type="evidence" value="ECO:0007669"/>
    <property type="project" value="UniProtKB-KW"/>
</dbReference>
<dbReference type="PANTHER" id="PTHR42776">
    <property type="entry name" value="SERINE PEPTIDASE S9 FAMILY MEMBER"/>
    <property type="match status" value="1"/>
</dbReference>
<dbReference type="OrthoDB" id="4269629at2"/>
<sequence>MLKILTISWFLIACSHQVTAANINTETFFKNPDLTSIKISPDGKHFAATIETDGTKKLAILDINATKIKHIFNFSSDKKEIGNYGWLNNERIFAAMVQKVGPLAQPRATGYLFAGNINGKKTIQLLPSKSKRIGGARDYQRGYEILNRLPNDDKHILISHVDNTYTYAYKLNVYTGKKKVVDKSPEKYARLYADHTGNPKISTSFNEDRSLFKIHIKATPEGEWELFKEFDEKNIQMEVYDFSADNKNLIYFDGAANKETGIYSLDLNSKESTFIHPVKGDAEVLSHLYDFNYDSPEIIGFTRMPGYVETEFFDPQHPVAKIYRSLFNSFQGQVVNIVNTSRDGKLAVIRVWSDYNPGNHYLMDMNSNKVTPLFKTLPWIDRKQMASMQPIEFVARDGLEIRGYLTQPMNQPEGKLSPMVLMVHGGPYGVTDSWGYNPEVQFLSHHGYSVLQVNYRGSGGRGADFQYDHYRQMGKEMQHDLTDATLWAVEQGHASKENICIYGASYGGYAALMGVAQEPDLYQCAVGYVGLYDIQLTRKSDIVQSESGQRFLDEAWNRDDTDFVKQRSPIYHVDKIKAAVMLVHGGKDPRVVVDNYHDMSKALDQAGINHEKMLKPYEGHGFYDLDNKIELYDKVQAFFDQHIGQAQ</sequence>
<organism evidence="4 5">
    <name type="scientific">Marinicella litoralis</name>
    <dbReference type="NCBI Taxonomy" id="644220"/>
    <lineage>
        <taxon>Bacteria</taxon>
        <taxon>Pseudomonadati</taxon>
        <taxon>Pseudomonadota</taxon>
        <taxon>Gammaproteobacteria</taxon>
        <taxon>Lysobacterales</taxon>
        <taxon>Marinicellaceae</taxon>
        <taxon>Marinicella</taxon>
    </lineage>
</organism>
<keyword evidence="4" id="KW-0645">Protease</keyword>
<dbReference type="SUPFAM" id="SSF53474">
    <property type="entry name" value="alpha/beta-Hydrolases"/>
    <property type="match status" value="1"/>
</dbReference>
<keyword evidence="1" id="KW-0378">Hydrolase</keyword>
<dbReference type="InterPro" id="IPR029058">
    <property type="entry name" value="AB_hydrolase_fold"/>
</dbReference>
<evidence type="ECO:0000313" key="4">
    <source>
        <dbReference type="EMBL" id="TDR23299.1"/>
    </source>
</evidence>
<evidence type="ECO:0000256" key="1">
    <source>
        <dbReference type="ARBA" id="ARBA00022801"/>
    </source>
</evidence>
<proteinExistence type="predicted"/>
<dbReference type="GO" id="GO:0004252">
    <property type="term" value="F:serine-type endopeptidase activity"/>
    <property type="evidence" value="ECO:0007669"/>
    <property type="project" value="TreeGrafter"/>
</dbReference>
<accession>A0A4R6XXH3</accession>
<reference evidence="4 5" key="1">
    <citation type="submission" date="2019-03" db="EMBL/GenBank/DDBJ databases">
        <title>Genomic Encyclopedia of Type Strains, Phase IV (KMG-IV): sequencing the most valuable type-strain genomes for metagenomic binning, comparative biology and taxonomic classification.</title>
        <authorList>
            <person name="Goeker M."/>
        </authorList>
    </citation>
    <scope>NUCLEOTIDE SEQUENCE [LARGE SCALE GENOMIC DNA]</scope>
    <source>
        <strain evidence="4 5">DSM 25488</strain>
    </source>
</reference>
<dbReference type="PANTHER" id="PTHR42776:SF27">
    <property type="entry name" value="DIPEPTIDYL PEPTIDASE FAMILY MEMBER 6"/>
    <property type="match status" value="1"/>
</dbReference>
<evidence type="ECO:0000313" key="5">
    <source>
        <dbReference type="Proteomes" id="UP000295724"/>
    </source>
</evidence>